<organism evidence="3 4">
    <name type="scientific">Triparma laevis f. longispina</name>
    <dbReference type="NCBI Taxonomy" id="1714387"/>
    <lineage>
        <taxon>Eukaryota</taxon>
        <taxon>Sar</taxon>
        <taxon>Stramenopiles</taxon>
        <taxon>Ochrophyta</taxon>
        <taxon>Bolidophyceae</taxon>
        <taxon>Parmales</taxon>
        <taxon>Triparmaceae</taxon>
        <taxon>Triparma</taxon>
    </lineage>
</organism>
<dbReference type="OrthoDB" id="5135119at2759"/>
<dbReference type="PANTHER" id="PTHR31956:SF1">
    <property type="entry name" value="NON-SPECIFIC PHOSPHOLIPASE C1"/>
    <property type="match status" value="1"/>
</dbReference>
<dbReference type="GO" id="GO:0042578">
    <property type="term" value="F:phosphoric ester hydrolase activity"/>
    <property type="evidence" value="ECO:0007669"/>
    <property type="project" value="UniProtKB-ARBA"/>
</dbReference>
<dbReference type="InterPro" id="IPR017850">
    <property type="entry name" value="Alkaline_phosphatase_core_sf"/>
</dbReference>
<evidence type="ECO:0000256" key="2">
    <source>
        <dbReference type="SAM" id="SignalP"/>
    </source>
</evidence>
<protein>
    <submittedName>
        <fullName evidence="3">Uncharacterized protein</fullName>
    </submittedName>
</protein>
<comment type="caution">
    <text evidence="3">The sequence shown here is derived from an EMBL/GenBank/DDBJ whole genome shotgun (WGS) entry which is preliminary data.</text>
</comment>
<evidence type="ECO:0000313" key="3">
    <source>
        <dbReference type="EMBL" id="GMH47033.1"/>
    </source>
</evidence>
<dbReference type="EMBL" id="BRXW01000352">
    <property type="protein sequence ID" value="GMH47033.1"/>
    <property type="molecule type" value="Genomic_DNA"/>
</dbReference>
<dbReference type="InterPro" id="IPR007312">
    <property type="entry name" value="Phosphoesterase"/>
</dbReference>
<name>A0A9W6Z9G6_9STRA</name>
<accession>A0A9W6Z9G6</accession>
<evidence type="ECO:0000256" key="1">
    <source>
        <dbReference type="ARBA" id="ARBA00022801"/>
    </source>
</evidence>
<proteinExistence type="predicted"/>
<dbReference type="AlphaFoldDB" id="A0A9W6Z9G6"/>
<dbReference type="Pfam" id="PF04185">
    <property type="entry name" value="Phosphoesterase"/>
    <property type="match status" value="1"/>
</dbReference>
<dbReference type="Proteomes" id="UP001165122">
    <property type="component" value="Unassembled WGS sequence"/>
</dbReference>
<sequence>MKLLVLASLLLGNIALQLQLCNAKANTQVEHVIVLMLENRAFDHMLGYLTNINSDIEGCTPETCSNPIDPTDPTSPLVNLTYDAVYQQSDPCHSISCTTEQVFGYSSADSAQSKMTGFIKSYADRTGNTTYAPRIMESFHPSHVPAIYNISQEFAIFDAWHASVPGPTMVNRAYAASATSNGMGTNNPKMEGFGLPQKTMFEQLLDMGLDFKIYFQQFPSVLQHKPMRKPHILPKYHILDKLFMDLEKGDMPEFSWVEPGYFDGVINNKHVFQATDQHPDHDVSAGDDLIRQIYNAVRSSPLWEKTALVITYDEHGGFFDHVSPPAAPNPDGLNATDDPFDFTRLGVRIPTIIASPLIPKGTVVKAPESGEYEHSSLVSTVVHKLFSAEEGYEESTYLTKRDEWAATFETVFSLSEPRQDCPLEAPAVVSHRVQFPSVLPKLDGKMPITHLQQEIIDIASMMETEICQSDVDVLLGEKEMKEEGEALEWILGRVEDCLGIKVLEE</sequence>
<reference evidence="4" key="1">
    <citation type="journal article" date="2023" name="Commun. Biol.">
        <title>Genome analysis of Parmales, the sister group of diatoms, reveals the evolutionary specialization of diatoms from phago-mixotrophs to photoautotrophs.</title>
        <authorList>
            <person name="Ban H."/>
            <person name="Sato S."/>
            <person name="Yoshikawa S."/>
            <person name="Yamada K."/>
            <person name="Nakamura Y."/>
            <person name="Ichinomiya M."/>
            <person name="Sato N."/>
            <person name="Blanc-Mathieu R."/>
            <person name="Endo H."/>
            <person name="Kuwata A."/>
            <person name="Ogata H."/>
        </authorList>
    </citation>
    <scope>NUCLEOTIDE SEQUENCE [LARGE SCALE GENOMIC DNA]</scope>
    <source>
        <strain evidence="4">NIES 3700</strain>
    </source>
</reference>
<keyword evidence="4" id="KW-1185">Reference proteome</keyword>
<evidence type="ECO:0000313" key="4">
    <source>
        <dbReference type="Proteomes" id="UP001165122"/>
    </source>
</evidence>
<feature type="chain" id="PRO_5040928880" evidence="2">
    <location>
        <begin position="24"/>
        <end position="505"/>
    </location>
</feature>
<gene>
    <name evidence="3" type="ORF">TrLO_g4257</name>
</gene>
<feature type="signal peptide" evidence="2">
    <location>
        <begin position="1"/>
        <end position="23"/>
    </location>
</feature>
<dbReference type="SUPFAM" id="SSF53649">
    <property type="entry name" value="Alkaline phosphatase-like"/>
    <property type="match status" value="1"/>
</dbReference>
<dbReference type="Gene3D" id="3.40.720.10">
    <property type="entry name" value="Alkaline Phosphatase, subunit A"/>
    <property type="match status" value="2"/>
</dbReference>
<keyword evidence="1" id="KW-0378">Hydrolase</keyword>
<dbReference type="GO" id="GO:0009395">
    <property type="term" value="P:phospholipid catabolic process"/>
    <property type="evidence" value="ECO:0007669"/>
    <property type="project" value="TreeGrafter"/>
</dbReference>
<keyword evidence="2" id="KW-0732">Signal</keyword>
<dbReference type="PANTHER" id="PTHR31956">
    <property type="entry name" value="NON-SPECIFIC PHOSPHOLIPASE C4-RELATED"/>
    <property type="match status" value="1"/>
</dbReference>